<dbReference type="Pfam" id="PF07702">
    <property type="entry name" value="UTRA"/>
    <property type="match status" value="1"/>
</dbReference>
<dbReference type="Pfam" id="PF00392">
    <property type="entry name" value="GntR"/>
    <property type="match status" value="1"/>
</dbReference>
<gene>
    <name evidence="5" type="primary">yvoA_1</name>
    <name evidence="5" type="ORF">ATZ99_03040</name>
</gene>
<sequence length="240" mass="27925">MIDKKSPIPVYFQLMNYIKEEIRTKKLKPGDLLPSEREYCEKFNISRMTVRQALKELEREGIIKRERGRGSFIASYPIEQEGIMSFTEIAQKEGLVATTRVLEFTKEKAKNCAKFLNIDEQEDVIKATRLRIADGIPVALETVYMWEKRVPGISMDKLTGSLHRVLREDYGINITKSKLTFFAVFPTLELMKTLDMKETIPLLKIESVYSREEPVYYEVSFYRSDLFKVTVNLTKNLKGE</sequence>
<dbReference type="EMBL" id="LOHZ01000019">
    <property type="protein sequence ID" value="KYO67994.1"/>
    <property type="molecule type" value="Genomic_DNA"/>
</dbReference>
<dbReference type="CDD" id="cd07377">
    <property type="entry name" value="WHTH_GntR"/>
    <property type="match status" value="1"/>
</dbReference>
<dbReference type="SMART" id="SM00866">
    <property type="entry name" value="UTRA"/>
    <property type="match status" value="1"/>
</dbReference>
<name>A0A162MW78_9FIRM</name>
<keyword evidence="1" id="KW-0805">Transcription regulation</keyword>
<dbReference type="RefSeq" id="WP_068747483.1">
    <property type="nucleotide sequence ID" value="NZ_LOHZ01000019.1"/>
</dbReference>
<keyword evidence="2" id="KW-0238">DNA-binding</keyword>
<comment type="caution">
    <text evidence="5">The sequence shown here is derived from an EMBL/GenBank/DDBJ whole genome shotgun (WGS) entry which is preliminary data.</text>
</comment>
<keyword evidence="3" id="KW-0804">Transcription</keyword>
<dbReference type="FunFam" id="1.10.10.10:FF:000079">
    <property type="entry name" value="GntR family transcriptional regulator"/>
    <property type="match status" value="1"/>
</dbReference>
<evidence type="ECO:0000256" key="2">
    <source>
        <dbReference type="ARBA" id="ARBA00023125"/>
    </source>
</evidence>
<evidence type="ECO:0000313" key="6">
    <source>
        <dbReference type="Proteomes" id="UP000075737"/>
    </source>
</evidence>
<dbReference type="InterPro" id="IPR036390">
    <property type="entry name" value="WH_DNA-bd_sf"/>
</dbReference>
<dbReference type="PRINTS" id="PR00035">
    <property type="entry name" value="HTHGNTR"/>
</dbReference>
<keyword evidence="6" id="KW-1185">Reference proteome</keyword>
<evidence type="ECO:0000313" key="5">
    <source>
        <dbReference type="EMBL" id="KYO67994.1"/>
    </source>
</evidence>
<dbReference type="PANTHER" id="PTHR44846">
    <property type="entry name" value="MANNOSYL-D-GLYCERATE TRANSPORT/METABOLISM SYSTEM REPRESSOR MNGR-RELATED"/>
    <property type="match status" value="1"/>
</dbReference>
<organism evidence="5 6">
    <name type="scientific">Thermovenabulum gondwanense</name>
    <dbReference type="NCBI Taxonomy" id="520767"/>
    <lineage>
        <taxon>Bacteria</taxon>
        <taxon>Bacillati</taxon>
        <taxon>Bacillota</taxon>
        <taxon>Clostridia</taxon>
        <taxon>Thermosediminibacterales</taxon>
        <taxon>Thermosediminibacteraceae</taxon>
        <taxon>Thermovenabulum</taxon>
    </lineage>
</organism>
<dbReference type="OrthoDB" id="457376at2"/>
<evidence type="ECO:0000259" key="4">
    <source>
        <dbReference type="PROSITE" id="PS50949"/>
    </source>
</evidence>
<dbReference type="GO" id="GO:0045892">
    <property type="term" value="P:negative regulation of DNA-templated transcription"/>
    <property type="evidence" value="ECO:0007669"/>
    <property type="project" value="TreeGrafter"/>
</dbReference>
<dbReference type="SUPFAM" id="SSF64288">
    <property type="entry name" value="Chorismate lyase-like"/>
    <property type="match status" value="1"/>
</dbReference>
<dbReference type="GO" id="GO:0003700">
    <property type="term" value="F:DNA-binding transcription factor activity"/>
    <property type="evidence" value="ECO:0007669"/>
    <property type="project" value="InterPro"/>
</dbReference>
<proteinExistence type="predicted"/>
<dbReference type="Proteomes" id="UP000075737">
    <property type="component" value="Unassembled WGS sequence"/>
</dbReference>
<dbReference type="AlphaFoldDB" id="A0A162MW78"/>
<feature type="domain" description="HTH gntR-type" evidence="4">
    <location>
        <begin position="8"/>
        <end position="76"/>
    </location>
</feature>
<dbReference type="InterPro" id="IPR028978">
    <property type="entry name" value="Chorismate_lyase_/UTRA_dom_sf"/>
</dbReference>
<dbReference type="InterPro" id="IPR000524">
    <property type="entry name" value="Tscrpt_reg_HTH_GntR"/>
</dbReference>
<dbReference type="STRING" id="520767.ATZ99_03040"/>
<dbReference type="InterPro" id="IPR036388">
    <property type="entry name" value="WH-like_DNA-bd_sf"/>
</dbReference>
<evidence type="ECO:0000256" key="3">
    <source>
        <dbReference type="ARBA" id="ARBA00023163"/>
    </source>
</evidence>
<dbReference type="Gene3D" id="3.40.1410.10">
    <property type="entry name" value="Chorismate lyase-like"/>
    <property type="match status" value="1"/>
</dbReference>
<dbReference type="PROSITE" id="PS50949">
    <property type="entry name" value="HTH_GNTR"/>
    <property type="match status" value="1"/>
</dbReference>
<reference evidence="5 6" key="1">
    <citation type="submission" date="2015-12" db="EMBL/GenBank/DDBJ databases">
        <title>Draft genome of Thermovenabulum gondwanense isolated from a red thermophilic microbial mat colonisisng an outflow channel of a bore well.</title>
        <authorList>
            <person name="Patel B.K."/>
        </authorList>
    </citation>
    <scope>NUCLEOTIDE SEQUENCE [LARGE SCALE GENOMIC DNA]</scope>
    <source>
        <strain evidence="5 6">R270</strain>
    </source>
</reference>
<protein>
    <submittedName>
        <fullName evidence="5">HTH-type transcriptional repressor YvoA</fullName>
    </submittedName>
</protein>
<dbReference type="PANTHER" id="PTHR44846:SF1">
    <property type="entry name" value="MANNOSYL-D-GLYCERATE TRANSPORT_METABOLISM SYSTEM REPRESSOR MNGR-RELATED"/>
    <property type="match status" value="1"/>
</dbReference>
<accession>A0A162MW78</accession>
<dbReference type="InterPro" id="IPR050679">
    <property type="entry name" value="Bact_HTH_transcr_reg"/>
</dbReference>
<dbReference type="SUPFAM" id="SSF46785">
    <property type="entry name" value="Winged helix' DNA-binding domain"/>
    <property type="match status" value="1"/>
</dbReference>
<dbReference type="GO" id="GO:0003677">
    <property type="term" value="F:DNA binding"/>
    <property type="evidence" value="ECO:0007669"/>
    <property type="project" value="UniProtKB-KW"/>
</dbReference>
<evidence type="ECO:0000256" key="1">
    <source>
        <dbReference type="ARBA" id="ARBA00023015"/>
    </source>
</evidence>
<dbReference type="SMART" id="SM00345">
    <property type="entry name" value="HTH_GNTR"/>
    <property type="match status" value="1"/>
</dbReference>
<dbReference type="InterPro" id="IPR011663">
    <property type="entry name" value="UTRA"/>
</dbReference>
<dbReference type="Gene3D" id="1.10.10.10">
    <property type="entry name" value="Winged helix-like DNA-binding domain superfamily/Winged helix DNA-binding domain"/>
    <property type="match status" value="1"/>
</dbReference>